<gene>
    <name evidence="1" type="ORF">PCL_02106</name>
</gene>
<protein>
    <submittedName>
        <fullName evidence="1">Uncharacterized protein</fullName>
    </submittedName>
</protein>
<reference evidence="1 2" key="1">
    <citation type="journal article" date="2016" name="Front. Microbiol.">
        <title>Genome and transcriptome sequences reveal the specific parasitism of the nematophagous Purpureocillium lilacinum 36-1.</title>
        <authorList>
            <person name="Xie J."/>
            <person name="Li S."/>
            <person name="Mo C."/>
            <person name="Xiao X."/>
            <person name="Peng D."/>
            <person name="Wang G."/>
            <person name="Xiao Y."/>
        </authorList>
    </citation>
    <scope>NUCLEOTIDE SEQUENCE [LARGE SCALE GENOMIC DNA]</scope>
    <source>
        <strain evidence="1 2">36-1</strain>
    </source>
</reference>
<comment type="caution">
    <text evidence="1">The sequence shown here is derived from an EMBL/GenBank/DDBJ whole genome shotgun (WGS) entry which is preliminary data.</text>
</comment>
<dbReference type="EMBL" id="LCWV01000015">
    <property type="protein sequence ID" value="PWI68337.1"/>
    <property type="molecule type" value="Genomic_DNA"/>
</dbReference>
<dbReference type="AlphaFoldDB" id="A0A2U3E1F7"/>
<name>A0A2U3E1F7_PURLI</name>
<evidence type="ECO:0000313" key="2">
    <source>
        <dbReference type="Proteomes" id="UP000245956"/>
    </source>
</evidence>
<accession>A0A2U3E1F7</accession>
<dbReference type="Proteomes" id="UP000245956">
    <property type="component" value="Unassembled WGS sequence"/>
</dbReference>
<sequence length="495" mass="53250">MGFHIAVPHSPAPPDGHVLSCLCTTAPPPAGAPLLNLKGQPGVGAGSCADIIGECYITRSEASRMYIAPIQRRSRASLVPHRANVHTYVFAGIGSKGKGRRGVFSLSPNLFQTWAGWASTVVAFFSTTSLVWVTAPSPLLRSPVDCAVPPAGVAGPPKLPSPNVRCWAAIHSVRRWEEVPSVDAWKRAQGMYPREGLPLAVAPDESWVVVSERQKKEPRTATAVAYCDTSRVTTSHLGRGRPARLVWWPPAFVPGLLPSLSDLPHGRGVICFSGAGHPHLYSVQEAVETQVPSLRSPSEANKAFLDIAATNNHETGIWEDSATASRFNAASTPAETRSRGVLYVVELSEQVLASFRLTFPTPFKADKFSEPFFDLIRLAQEGRLAVSEAVGFRAVVFATFEVTSIILARLGASKRIEWPSSTADQRLPLQHRDSATGSSGKDLWEKVARRVAAGEGSHLQQAGGLQIFKARAGQDSTRRSSAAFLSDSPPGRHLI</sequence>
<proteinExistence type="predicted"/>
<evidence type="ECO:0000313" key="1">
    <source>
        <dbReference type="EMBL" id="PWI68337.1"/>
    </source>
</evidence>
<organism evidence="1 2">
    <name type="scientific">Purpureocillium lilacinum</name>
    <name type="common">Paecilomyces lilacinus</name>
    <dbReference type="NCBI Taxonomy" id="33203"/>
    <lineage>
        <taxon>Eukaryota</taxon>
        <taxon>Fungi</taxon>
        <taxon>Dikarya</taxon>
        <taxon>Ascomycota</taxon>
        <taxon>Pezizomycotina</taxon>
        <taxon>Sordariomycetes</taxon>
        <taxon>Hypocreomycetidae</taxon>
        <taxon>Hypocreales</taxon>
        <taxon>Ophiocordycipitaceae</taxon>
        <taxon>Purpureocillium</taxon>
    </lineage>
</organism>